<organism evidence="1 2">
    <name type="scientific">Candidatus Desulfatibia vada</name>
    <dbReference type="NCBI Taxonomy" id="2841696"/>
    <lineage>
        <taxon>Bacteria</taxon>
        <taxon>Pseudomonadati</taxon>
        <taxon>Thermodesulfobacteriota</taxon>
        <taxon>Desulfobacteria</taxon>
        <taxon>Desulfobacterales</taxon>
        <taxon>Desulfobacterales incertae sedis</taxon>
        <taxon>Candidatus Desulfatibia</taxon>
    </lineage>
</organism>
<sequence>MKWYILNYRNLMAEGFAIYQTAAAKLLITIRGCCMIDVFDLKACMHVAYLDFDMQRDVILAHAFGSPVIGLPFTVRMRQAFSKIVLPFEDLRSSHDVGLYVKKPYRNKGVKGIWNLDEILMAAAMATAFEHGVPVFTVKPTGDRARYYRSKFGAKTWPTTASESIVAIDLTAGMQKLKHIEFVEINGQIHFFKVKRN</sequence>
<evidence type="ECO:0000313" key="2">
    <source>
        <dbReference type="Proteomes" id="UP000605201"/>
    </source>
</evidence>
<dbReference type="Proteomes" id="UP000605201">
    <property type="component" value="Unassembled WGS sequence"/>
</dbReference>
<proteinExistence type="predicted"/>
<accession>A0A8J6P7X7</accession>
<protein>
    <submittedName>
        <fullName evidence="1">Uncharacterized protein</fullName>
    </submittedName>
</protein>
<reference evidence="1 2" key="1">
    <citation type="submission" date="2020-08" db="EMBL/GenBank/DDBJ databases">
        <title>Bridging the membrane lipid divide: bacteria of the FCB group superphylum have the potential to synthesize archaeal ether lipids.</title>
        <authorList>
            <person name="Villanueva L."/>
            <person name="Von Meijenfeldt F.A.B."/>
            <person name="Westbye A.B."/>
            <person name="Yadav S."/>
            <person name="Hopmans E.C."/>
            <person name="Dutilh B.E."/>
            <person name="Sinninghe Damste J.S."/>
        </authorList>
    </citation>
    <scope>NUCLEOTIDE SEQUENCE [LARGE SCALE GENOMIC DNA]</scope>
    <source>
        <strain evidence="1">NIOZ-UU17</strain>
    </source>
</reference>
<dbReference type="AlphaFoldDB" id="A0A8J6P7X7"/>
<name>A0A8J6P7X7_9BACT</name>
<dbReference type="EMBL" id="JACNIG010000390">
    <property type="protein sequence ID" value="MBC8434141.1"/>
    <property type="molecule type" value="Genomic_DNA"/>
</dbReference>
<comment type="caution">
    <text evidence="1">The sequence shown here is derived from an EMBL/GenBank/DDBJ whole genome shotgun (WGS) entry which is preliminary data.</text>
</comment>
<evidence type="ECO:0000313" key="1">
    <source>
        <dbReference type="EMBL" id="MBC8434141.1"/>
    </source>
</evidence>
<gene>
    <name evidence="1" type="ORF">H8D96_19715</name>
</gene>